<dbReference type="Ensembl" id="ENSOTST00005013486.2">
    <property type="protein sequence ID" value="ENSOTSP00005012297.2"/>
    <property type="gene ID" value="ENSOTSG00005006368.2"/>
</dbReference>
<dbReference type="Pfam" id="PF15917">
    <property type="entry name" value="Piezo_TM25-28"/>
    <property type="match status" value="1"/>
</dbReference>
<keyword evidence="3" id="KW-0813">Transport</keyword>
<evidence type="ECO:0000256" key="7">
    <source>
        <dbReference type="ARBA" id="ARBA00023065"/>
    </source>
</evidence>
<dbReference type="Pfam" id="PF12166">
    <property type="entry name" value="Piezo_cap"/>
    <property type="match status" value="1"/>
</dbReference>
<feature type="transmembrane region" description="Helical" evidence="12">
    <location>
        <begin position="568"/>
        <end position="587"/>
    </location>
</feature>
<evidence type="ECO:0000256" key="6">
    <source>
        <dbReference type="ARBA" id="ARBA00022989"/>
    </source>
</evidence>
<organism evidence="19 20">
    <name type="scientific">Oncorhynchus tshawytscha</name>
    <name type="common">Chinook salmon</name>
    <name type="synonym">Salmo tshawytscha</name>
    <dbReference type="NCBI Taxonomy" id="74940"/>
    <lineage>
        <taxon>Eukaryota</taxon>
        <taxon>Metazoa</taxon>
        <taxon>Chordata</taxon>
        <taxon>Craniata</taxon>
        <taxon>Vertebrata</taxon>
        <taxon>Euteleostomi</taxon>
        <taxon>Actinopterygii</taxon>
        <taxon>Neopterygii</taxon>
        <taxon>Teleostei</taxon>
        <taxon>Protacanthopterygii</taxon>
        <taxon>Salmoniformes</taxon>
        <taxon>Salmonidae</taxon>
        <taxon>Salmoninae</taxon>
        <taxon>Oncorhynchus</taxon>
    </lineage>
</organism>
<evidence type="ECO:0000256" key="1">
    <source>
        <dbReference type="ARBA" id="ARBA00004651"/>
    </source>
</evidence>
<dbReference type="InterPro" id="IPR031334">
    <property type="entry name" value="Piezo_cap_dom"/>
</dbReference>
<feature type="transmembrane region" description="Helical" evidence="12">
    <location>
        <begin position="980"/>
        <end position="996"/>
    </location>
</feature>
<feature type="domain" description="Piezo transmembrane helical unit" evidence="16">
    <location>
        <begin position="1735"/>
        <end position="1856"/>
    </location>
</feature>
<evidence type="ECO:0000259" key="17">
    <source>
        <dbReference type="Pfam" id="PF24871"/>
    </source>
</evidence>
<keyword evidence="8 12" id="KW-0472">Membrane</keyword>
<feature type="transmembrane region" description="Helical" evidence="12">
    <location>
        <begin position="1780"/>
        <end position="1798"/>
    </location>
</feature>
<feature type="compositionally biased region" description="Acidic residues" evidence="11">
    <location>
        <begin position="24"/>
        <end position="78"/>
    </location>
</feature>
<feature type="compositionally biased region" description="Low complexity" evidence="11">
    <location>
        <begin position="1911"/>
        <end position="1929"/>
    </location>
</feature>
<dbReference type="InterPro" id="IPR031805">
    <property type="entry name" value="Piezo_TM25-28"/>
</dbReference>
<dbReference type="GO" id="GO:0008381">
    <property type="term" value="F:mechanosensitive monoatomic ion channel activity"/>
    <property type="evidence" value="ECO:0007669"/>
    <property type="project" value="InterPro"/>
</dbReference>
<evidence type="ECO:0000256" key="12">
    <source>
        <dbReference type="SAM" id="Phobius"/>
    </source>
</evidence>
<feature type="transmembrane region" description="Helical" evidence="12">
    <location>
        <begin position="2132"/>
        <end position="2153"/>
    </location>
</feature>
<reference evidence="19" key="1">
    <citation type="submission" date="2025-08" db="UniProtKB">
        <authorList>
            <consortium name="Ensembl"/>
        </authorList>
    </citation>
    <scope>IDENTIFICATION</scope>
</reference>
<evidence type="ECO:0000259" key="18">
    <source>
        <dbReference type="Pfam" id="PF24874"/>
    </source>
</evidence>
<evidence type="ECO:0000256" key="8">
    <source>
        <dbReference type="ARBA" id="ARBA00023136"/>
    </source>
</evidence>
<dbReference type="Pfam" id="PF24871">
    <property type="entry name" value="Piezo_TM1-24"/>
    <property type="match status" value="2"/>
</dbReference>
<dbReference type="Proteomes" id="UP000694402">
    <property type="component" value="Unassembled WGS sequence"/>
</dbReference>
<feature type="transmembrane region" description="Helical" evidence="12">
    <location>
        <begin position="2165"/>
        <end position="2184"/>
    </location>
</feature>
<feature type="transmembrane region" description="Helical" evidence="12">
    <location>
        <begin position="620"/>
        <end position="641"/>
    </location>
</feature>
<evidence type="ECO:0000256" key="13">
    <source>
        <dbReference type="SAM" id="SignalP"/>
    </source>
</evidence>
<evidence type="ECO:0000259" key="15">
    <source>
        <dbReference type="Pfam" id="PF15917"/>
    </source>
</evidence>
<keyword evidence="7" id="KW-0406">Ion transport</keyword>
<comment type="subcellular location">
    <subcellularLocation>
        <location evidence="1">Cell membrane</location>
        <topology evidence="1">Multi-pass membrane protein</topology>
    </subcellularLocation>
</comment>
<feature type="compositionally biased region" description="Basic and acidic residues" evidence="11">
    <location>
        <begin position="1859"/>
        <end position="1869"/>
    </location>
</feature>
<evidence type="ECO:0000256" key="3">
    <source>
        <dbReference type="ARBA" id="ARBA00022448"/>
    </source>
</evidence>
<protein>
    <recommendedName>
        <fullName evidence="21">Piezo-type mechanosensitive ion channel component</fullName>
    </recommendedName>
</protein>
<feature type="transmembrane region" description="Helical" evidence="12">
    <location>
        <begin position="822"/>
        <end position="840"/>
    </location>
</feature>
<feature type="domain" description="Piezo TM1-24" evidence="17">
    <location>
        <begin position="2"/>
        <end position="258"/>
    </location>
</feature>
<keyword evidence="10" id="KW-0175">Coiled coil</keyword>
<keyword evidence="13" id="KW-0732">Signal</keyword>
<dbReference type="Pfam" id="PF23188">
    <property type="entry name" value="THU_Piezo1"/>
    <property type="match status" value="1"/>
</dbReference>
<keyword evidence="4" id="KW-1003">Cell membrane</keyword>
<feature type="domain" description="Piezo THU9 and anchor" evidence="18">
    <location>
        <begin position="1990"/>
        <end position="2227"/>
    </location>
</feature>
<feature type="region of interest" description="Disordered" evidence="11">
    <location>
        <begin position="689"/>
        <end position="727"/>
    </location>
</feature>
<feature type="chain" id="PRO_5044206217" description="Piezo-type mechanosensitive ion channel component" evidence="13">
    <location>
        <begin position="22"/>
        <end position="2545"/>
    </location>
</feature>
<feature type="transmembrane region" description="Helical" evidence="12">
    <location>
        <begin position="1196"/>
        <end position="1215"/>
    </location>
</feature>
<feature type="transmembrane region" description="Helical" evidence="12">
    <location>
        <begin position="2063"/>
        <end position="2081"/>
    </location>
</feature>
<name>A0A8C8CPX6_ONCTS</name>
<feature type="transmembrane region" description="Helical" evidence="12">
    <location>
        <begin position="2035"/>
        <end position="2054"/>
    </location>
</feature>
<dbReference type="InterPro" id="IPR027272">
    <property type="entry name" value="Piezo"/>
</dbReference>
<keyword evidence="20" id="KW-1185">Reference proteome</keyword>
<feature type="region of interest" description="Disordered" evidence="11">
    <location>
        <begin position="1859"/>
        <end position="1895"/>
    </location>
</feature>
<proteinExistence type="inferred from homology"/>
<feature type="transmembrane region" description="Helical" evidence="12">
    <location>
        <begin position="512"/>
        <end position="531"/>
    </location>
</feature>
<feature type="transmembrane region" description="Helical" evidence="12">
    <location>
        <begin position="455"/>
        <end position="473"/>
    </location>
</feature>
<feature type="transmembrane region" description="Helical" evidence="12">
    <location>
        <begin position="1992"/>
        <end position="2015"/>
    </location>
</feature>
<feature type="transmembrane region" description="Helical" evidence="12">
    <location>
        <begin position="151"/>
        <end position="174"/>
    </location>
</feature>
<feature type="transmembrane region" description="Helical" evidence="12">
    <location>
        <begin position="1008"/>
        <end position="1031"/>
    </location>
</feature>
<dbReference type="GO" id="GO:0005886">
    <property type="term" value="C:plasma membrane"/>
    <property type="evidence" value="ECO:0007669"/>
    <property type="project" value="UniProtKB-SubCell"/>
</dbReference>
<evidence type="ECO:0000256" key="11">
    <source>
        <dbReference type="SAM" id="MobiDB-lite"/>
    </source>
</evidence>
<feature type="domain" description="Piezo non-specific cation channel cap" evidence="14">
    <location>
        <begin position="2267"/>
        <end position="2540"/>
    </location>
</feature>
<evidence type="ECO:0000259" key="14">
    <source>
        <dbReference type="Pfam" id="PF12166"/>
    </source>
</evidence>
<feature type="transmembrane region" description="Helical" evidence="12">
    <location>
        <begin position="387"/>
        <end position="405"/>
    </location>
</feature>
<gene>
    <name evidence="19" type="primary">LOC112216472</name>
</gene>
<dbReference type="InterPro" id="IPR056768">
    <property type="entry name" value="THU_Piezo"/>
</dbReference>
<comment type="similarity">
    <text evidence="2">Belongs to the PIEZO (TC 1.A.75) family.</text>
</comment>
<sequence length="2545" mass="293866">MLLTSALILIVFIFFPQEKKEEEVEKEEGEKEEEVELEEDDLMFEEDFETGGDGDGEMTGDEVEEGGEGQEGDGEVEEESTKMKILRQIAAMASKVKEIIGNLITTAGKVVVTILLGLTGIMLPSLTSAVYFFTFLGLCTWWSFCRTFHPLIFSCLCVLMAIFSAGHLVTLYLYQFQFFQELIPPGDSYASLFGISSVVQTDCSHTWMFRVNPALSWHHYVNPIMLLLLYYTLATLIRLWLQDPTDTVSFAYKRTQSDVTWSTNTKSYWTSKYIDVNALINVHERDIVNLPAEGVFLPQVLIVTSNGSPPDYVHTNGLLGLDLHSTPQNKPGQPGPDLEMDAGAMAWATAPGEGMARANAVVTAFRFIMKQSYICALIAMMAWSITYVSWLTFVFLIWSCTLWMVRDRRRYTMTTSPFMVFYGNLLIILQYIWSFELLQPVPGLFLKKEVPFRELGSKMLCLLSFWLLLRQALTERKESQREEEVLSDIRDKEVMDESGGHREMMEVLGNTLMAMLNKYWIYICGGMFFFVSFEGRIVMYKIIYMMLLLFCVACYQVHYEWWRSMLKYFWMSVVVYTMLVLILIYTFQFDSSIHVWFNMTGMSKDKLEDLGLEKFSVPALFTRIFIPTSFLLVCILHLHYFHQRFLLLTDIKTVADKQKSTITRLVHLDGSLADISLIKPILTVTTKDEEAGEKVQLEEEDGKEEEEKKRSYEEEEEEEEEEKRYEEPLEHCSKAESPFDEMSDLRSKWYLVVDRLTVLFLKFLQYFQQLQLTVWWLLELHIIKIVSSYIIWVSVKEVSLFNYVFLVSWAFALPFGQFRPLASSVCTVWTCVIIVCKMLYQLTSINPSTYSKNCSMPLNYTDNQRSEMAHSLLYSAPVDPANWVGLRKFSPLLENLRNNLLILALLAFEVTIYRHQDLYRMRNNLTTPVTRTIFHDITRQHLDDSIVNGAKYFINYFFYKFGLETCLLLAVNVIGQRMDFYAMLHAFGLIAVIYQRRRKAIADTWPKYCCFLACMLTFQYFVCIGVPPAALLKTQVIISSLHYPWRFPSSSTDSNVIKWLYFPDFHTKPNPMFLLYDFMLLLCASLQRQVFEEEKEEAVRLLAGDNMEICRDLDSTSFSQHNPVPDFIHCRSYLDMLKVIMFSYLFWFVLTIIFITGTTRISIFCMGYLVACFYFLLFGGDLLLKPIKSILHYWDFLIAYNVFVITMKNILSILACGYIKSLVTNHCWLIQLFSLACTIKGYSKPEQQANKHCDLPSDEAGIIWDSICFAFLLLQRRVFMSHYFLHVVADIRSSQILASRGAELFQSTIVKAVKARIEVEKRSMDLLKRQMDRIKSRQQKFKRGKERILSLVQESGDAGHGHSKDEEEEDEGGTARVVRSGNYYLFETDSEEEEEEDKNEEQQPKKSAFQFVYHAWMTNSKTAMKERSKEKRRFWKKYTEGSSSKSRTEDLEEAVHVTMEEEDQEEMKADGSDNMLKRVFNIVKFSWVLFLAMLDSFTAWINSMCQEHLDISTVLRIERCMLTHEVNKGNKPSRESIHVYYRKQMCKAASIESGLERTEEETCQDCIPHKAESCACLESQESMVPKTSERARPKLCKMEGLDLKSTSSADSRGSQGVLLSRSRGLDWDSRDSVPEVKQTGLERGPCYAHHSDLQLYQADLPSTDTDIPPSYSRATGLDREGASSGTFPSLTHELTASDLLRNRMFYDEELEDSERFYGDQPALLQLLYALYNMLVAHSEMVCFLVIILNHMISASVATLVLPIFIFLWAMLSVPRPSKRFWMTAIVYTEVTIVIKYFFQFGFFPFNQNIELDKSKPFHPPNIIGVEKREGYVHYDLVQLLALFFHRSILKCHGLWDEDNPRGGGRETPKQHHHEREKRTSSRPVEKQAAEGSSSLLESVRNRIPRQFHSMSTSTPLRRKSSSSASHLSQRTVRDSVLSVQHRSKKEMILEKLREQLIKAKSFTVKKTLEIYIPICQFFYNLIHPEYSAVTDVYVLMFLADTVDFIIIVFGFWAFGKHSAAADITSSLSEDQVPEAFLVMVLIQFGTMIIDRALYLRKTVMGKVIFQVILVFGIHFWMFFILPGVTERRFSQNTVAQLWYFVKCIYFGLSAYQIRCGYPTRVLGNFLTKSYNYLNLFLFQGFRLIPFLTELRAVMDWVWTDTTLSLSNWICVEDIYAHIFVLKCWRMSEKRYPQPRGQKKKKVVKYGMGGLIVMLLICIVWFPLLFMSLVKSVAGVVNKPLDVSVTITLGGFQPIFTMSAQQNQLKDISKADFADFMNSYNYIPSAMQFLEAYTSADVAVADRKNLMDVLSKEEYFPVTMSWTIQRNLSLGAKAEIATDKHITYLDMTTRQELIDLLNGTRNQAVVIEQVFPCFLRAPSDSNAKPIEQLYKDNSYKNILLALERTHNSSGEIQEWWIVDQPSAGQIQMRGAAVGKKREAGLQLYVFSDKVSPPSLGFLAGYGIMGLYASVVLVIGKFVREFFSGISHSIMFEELPVVDRILKLCTDIFLVRETGELELEEDLYAKLIFLYRSPETMIKWTRDQKTK</sequence>
<feature type="transmembrane region" description="Helical" evidence="12">
    <location>
        <begin position="537"/>
        <end position="556"/>
    </location>
</feature>
<dbReference type="PANTHER" id="PTHR47049">
    <property type="entry name" value="PIEZO-TYPE MECHANOSENSITIVE ION CHANNEL HOMOLOG"/>
    <property type="match status" value="1"/>
</dbReference>
<feature type="transmembrane region" description="Helical" evidence="12">
    <location>
        <begin position="417"/>
        <end position="435"/>
    </location>
</feature>
<dbReference type="InterPro" id="IPR056770">
    <property type="entry name" value="Piezo_THU9_anchor"/>
</dbReference>
<evidence type="ECO:0000313" key="19">
    <source>
        <dbReference type="Ensembl" id="ENSOTSP00005012297.2"/>
    </source>
</evidence>
<evidence type="ECO:0000256" key="10">
    <source>
        <dbReference type="SAM" id="Coils"/>
    </source>
</evidence>
<reference evidence="19" key="2">
    <citation type="submission" date="2025-09" db="UniProtKB">
        <authorList>
            <consortium name="Ensembl"/>
        </authorList>
    </citation>
    <scope>IDENTIFICATION</scope>
</reference>
<dbReference type="InterPro" id="IPR056769">
    <property type="entry name" value="Piezo_TM1-24"/>
</dbReference>
<feature type="transmembrane region" description="Helical" evidence="12">
    <location>
        <begin position="2454"/>
        <end position="2477"/>
    </location>
</feature>
<feature type="transmembrane region" description="Helical" evidence="12">
    <location>
        <begin position="2093"/>
        <end position="2111"/>
    </location>
</feature>
<feature type="transmembrane region" description="Helical" evidence="12">
    <location>
        <begin position="1726"/>
        <end position="1748"/>
    </location>
</feature>
<feature type="region of interest" description="Disordered" evidence="11">
    <location>
        <begin position="1907"/>
        <end position="1929"/>
    </location>
</feature>
<feature type="compositionally biased region" description="Basic and acidic residues" evidence="11">
    <location>
        <begin position="1876"/>
        <end position="1888"/>
    </location>
</feature>
<dbReference type="PANTHER" id="PTHR47049:SF6">
    <property type="entry name" value="PIEZO-TYPE MECHANOSENSITIVE ION CHANNEL COMPONENT"/>
    <property type="match status" value="1"/>
</dbReference>
<keyword evidence="5 12" id="KW-0812">Transmembrane</keyword>
<feature type="coiled-coil region" evidence="10">
    <location>
        <begin position="1310"/>
        <end position="1337"/>
    </location>
</feature>
<feature type="transmembrane region" description="Helical" evidence="12">
    <location>
        <begin position="956"/>
        <end position="974"/>
    </location>
</feature>
<evidence type="ECO:0000256" key="5">
    <source>
        <dbReference type="ARBA" id="ARBA00022692"/>
    </source>
</evidence>
<keyword evidence="6 12" id="KW-1133">Transmembrane helix</keyword>
<feature type="transmembrane region" description="Helical" evidence="12">
    <location>
        <begin position="800"/>
        <end position="816"/>
    </location>
</feature>
<feature type="domain" description="Piezo TM1-24" evidence="17">
    <location>
        <begin position="357"/>
        <end position="646"/>
    </location>
</feature>
<evidence type="ECO:0000259" key="16">
    <source>
        <dbReference type="Pfam" id="PF23188"/>
    </source>
</evidence>
<dbReference type="GeneTree" id="ENSGT00940000154456"/>
<evidence type="ECO:0000256" key="2">
    <source>
        <dbReference type="ARBA" id="ARBA00007821"/>
    </source>
</evidence>
<feature type="transmembrane region" description="Helical" evidence="12">
    <location>
        <begin position="2205"/>
        <end position="2229"/>
    </location>
</feature>
<evidence type="ECO:0008006" key="21">
    <source>
        <dbReference type="Google" id="ProtNLM"/>
    </source>
</evidence>
<evidence type="ECO:0000256" key="9">
    <source>
        <dbReference type="ARBA" id="ARBA00023303"/>
    </source>
</evidence>
<feature type="region of interest" description="Disordered" evidence="11">
    <location>
        <begin position="20"/>
        <end position="79"/>
    </location>
</feature>
<keyword evidence="9" id="KW-0407">Ion channel</keyword>
<feature type="signal peptide" evidence="13">
    <location>
        <begin position="1"/>
        <end position="21"/>
    </location>
</feature>
<feature type="transmembrane region" description="Helical" evidence="12">
    <location>
        <begin position="1755"/>
        <end position="1774"/>
    </location>
</feature>
<feature type="transmembrane region" description="Helical" evidence="12">
    <location>
        <begin position="121"/>
        <end position="144"/>
    </location>
</feature>
<evidence type="ECO:0000256" key="4">
    <source>
        <dbReference type="ARBA" id="ARBA00022475"/>
    </source>
</evidence>
<feature type="transmembrane region" description="Helical" evidence="12">
    <location>
        <begin position="1161"/>
        <end position="1184"/>
    </location>
</feature>
<evidence type="ECO:0000313" key="20">
    <source>
        <dbReference type="Proteomes" id="UP000694402"/>
    </source>
</evidence>
<feature type="transmembrane region" description="Helical" evidence="12">
    <location>
        <begin position="1136"/>
        <end position="1155"/>
    </location>
</feature>
<feature type="region of interest" description="Disordered" evidence="11">
    <location>
        <begin position="1352"/>
        <end position="1374"/>
    </location>
</feature>
<accession>A0A8C8CPX6</accession>
<feature type="domain" description="Piezo TM25-28" evidence="15">
    <location>
        <begin position="1115"/>
        <end position="1429"/>
    </location>
</feature>
<dbReference type="Pfam" id="PF24874">
    <property type="entry name" value="Piezo_THU9_anchor"/>
    <property type="match status" value="1"/>
</dbReference>